<dbReference type="NCBIfam" id="NF000595">
    <property type="entry name" value="PRK00015.1-3"/>
    <property type="match status" value="1"/>
</dbReference>
<dbReference type="GO" id="GO:0030145">
    <property type="term" value="F:manganese ion binding"/>
    <property type="evidence" value="ECO:0007669"/>
    <property type="project" value="UniProtKB-UniRule"/>
</dbReference>
<keyword evidence="9 14" id="KW-0540">Nuclease</keyword>
<feature type="binding site" evidence="14 15">
    <location>
        <position position="19"/>
    </location>
    <ligand>
        <name>a divalent metal cation</name>
        <dbReference type="ChEBI" id="CHEBI:60240"/>
    </ligand>
</feature>
<dbReference type="GO" id="GO:0032299">
    <property type="term" value="C:ribonuclease H2 complex"/>
    <property type="evidence" value="ECO:0007669"/>
    <property type="project" value="TreeGrafter"/>
</dbReference>
<evidence type="ECO:0000256" key="16">
    <source>
        <dbReference type="RuleBase" id="RU003515"/>
    </source>
</evidence>
<sequence>MALTFEIEDALLGPVAGVDEVGRGPWAGPVVAGAVILDRARVPKGLRDSKKLSAKRREALSAEIAETAAIGLGWVSVAEIDAMGVGKATLLAMSRALEALPVRPAAVIVDGLVLPALPEGVVARALPRADDLSPSVAAASILAKVARDAEMARLHEHHTPYDWASNKGYGTRAHADALEIHGVTPHHRLSFAPIARRAERKP</sequence>
<comment type="cofactor">
    <cofactor evidence="14 15">
        <name>Mn(2+)</name>
        <dbReference type="ChEBI" id="CHEBI:29035"/>
    </cofactor>
    <cofactor evidence="14 15">
        <name>Mg(2+)</name>
        <dbReference type="ChEBI" id="CHEBI:18420"/>
    </cofactor>
    <text evidence="14 15">Manganese or magnesium. Binds 1 divalent metal ion per monomer in the absence of substrate. May bind a second metal ion after substrate binding.</text>
</comment>
<dbReference type="Pfam" id="PF01351">
    <property type="entry name" value="RNase_HII"/>
    <property type="match status" value="1"/>
</dbReference>
<accession>A0A840I325</accession>
<dbReference type="GO" id="GO:0043137">
    <property type="term" value="P:DNA replication, removal of RNA primer"/>
    <property type="evidence" value="ECO:0007669"/>
    <property type="project" value="TreeGrafter"/>
</dbReference>
<evidence type="ECO:0000256" key="5">
    <source>
        <dbReference type="ARBA" id="ARBA00007383"/>
    </source>
</evidence>
<feature type="binding site" evidence="14 15">
    <location>
        <position position="110"/>
    </location>
    <ligand>
        <name>a divalent metal cation</name>
        <dbReference type="ChEBI" id="CHEBI:60240"/>
    </ligand>
</feature>
<dbReference type="RefSeq" id="WP_183816592.1">
    <property type="nucleotide sequence ID" value="NZ_JACHOB010000001.1"/>
</dbReference>
<dbReference type="CDD" id="cd07182">
    <property type="entry name" value="RNase_HII_bacteria_HII_like"/>
    <property type="match status" value="1"/>
</dbReference>
<protein>
    <recommendedName>
        <fullName evidence="7 14">Ribonuclease HII</fullName>
        <shortName evidence="14">RNase HII</shortName>
        <ecNumber evidence="6 14">3.1.26.4</ecNumber>
    </recommendedName>
</protein>
<gene>
    <name evidence="14" type="primary">rnhB</name>
    <name evidence="18" type="ORF">GGQ59_001114</name>
</gene>
<dbReference type="InterPro" id="IPR022898">
    <property type="entry name" value="RNase_HII"/>
</dbReference>
<dbReference type="GO" id="GO:0004523">
    <property type="term" value="F:RNA-DNA hybrid ribonuclease activity"/>
    <property type="evidence" value="ECO:0007669"/>
    <property type="project" value="UniProtKB-UniRule"/>
</dbReference>
<keyword evidence="10 14" id="KW-0479">Metal-binding</keyword>
<dbReference type="Proteomes" id="UP000563524">
    <property type="component" value="Unassembled WGS sequence"/>
</dbReference>
<evidence type="ECO:0000313" key="19">
    <source>
        <dbReference type="Proteomes" id="UP000563524"/>
    </source>
</evidence>
<reference evidence="18 19" key="1">
    <citation type="submission" date="2020-08" db="EMBL/GenBank/DDBJ databases">
        <title>Genomic Encyclopedia of Type Strains, Phase IV (KMG-IV): sequencing the most valuable type-strain genomes for metagenomic binning, comparative biology and taxonomic classification.</title>
        <authorList>
            <person name="Goeker M."/>
        </authorList>
    </citation>
    <scope>NUCLEOTIDE SEQUENCE [LARGE SCALE GENOMIC DNA]</scope>
    <source>
        <strain evidence="18 19">DSM 102850</strain>
    </source>
</reference>
<dbReference type="HAMAP" id="MF_00052_B">
    <property type="entry name" value="RNase_HII_B"/>
    <property type="match status" value="1"/>
</dbReference>
<dbReference type="AlphaFoldDB" id="A0A840I325"/>
<keyword evidence="8 14" id="KW-0963">Cytoplasm</keyword>
<comment type="subcellular location">
    <subcellularLocation>
        <location evidence="4 14">Cytoplasm</location>
    </subcellularLocation>
</comment>
<dbReference type="InterPro" id="IPR012337">
    <property type="entry name" value="RNaseH-like_sf"/>
</dbReference>
<dbReference type="GO" id="GO:0005737">
    <property type="term" value="C:cytoplasm"/>
    <property type="evidence" value="ECO:0007669"/>
    <property type="project" value="UniProtKB-SubCell"/>
</dbReference>
<evidence type="ECO:0000256" key="8">
    <source>
        <dbReference type="ARBA" id="ARBA00022490"/>
    </source>
</evidence>
<evidence type="ECO:0000256" key="2">
    <source>
        <dbReference type="ARBA" id="ARBA00001946"/>
    </source>
</evidence>
<evidence type="ECO:0000256" key="6">
    <source>
        <dbReference type="ARBA" id="ARBA00012180"/>
    </source>
</evidence>
<dbReference type="SUPFAM" id="SSF53098">
    <property type="entry name" value="Ribonuclease H-like"/>
    <property type="match status" value="1"/>
</dbReference>
<evidence type="ECO:0000256" key="3">
    <source>
        <dbReference type="ARBA" id="ARBA00004065"/>
    </source>
</evidence>
<feature type="binding site" evidence="14 15">
    <location>
        <position position="20"/>
    </location>
    <ligand>
        <name>a divalent metal cation</name>
        <dbReference type="ChEBI" id="CHEBI:60240"/>
    </ligand>
</feature>
<dbReference type="InterPro" id="IPR036397">
    <property type="entry name" value="RNaseH_sf"/>
</dbReference>
<comment type="similarity">
    <text evidence="5 14 16">Belongs to the RNase HII family.</text>
</comment>
<evidence type="ECO:0000256" key="10">
    <source>
        <dbReference type="ARBA" id="ARBA00022723"/>
    </source>
</evidence>
<evidence type="ECO:0000256" key="15">
    <source>
        <dbReference type="PROSITE-ProRule" id="PRU01319"/>
    </source>
</evidence>
<evidence type="ECO:0000256" key="7">
    <source>
        <dbReference type="ARBA" id="ARBA00019179"/>
    </source>
</evidence>
<evidence type="ECO:0000256" key="1">
    <source>
        <dbReference type="ARBA" id="ARBA00000077"/>
    </source>
</evidence>
<feature type="domain" description="RNase H type-2" evidence="17">
    <location>
        <begin position="13"/>
        <end position="202"/>
    </location>
</feature>
<dbReference type="PANTHER" id="PTHR10954">
    <property type="entry name" value="RIBONUCLEASE H2 SUBUNIT A"/>
    <property type="match status" value="1"/>
</dbReference>
<comment type="caution">
    <text evidence="18">The sequence shown here is derived from an EMBL/GenBank/DDBJ whole genome shotgun (WGS) entry which is preliminary data.</text>
</comment>
<evidence type="ECO:0000259" key="17">
    <source>
        <dbReference type="PROSITE" id="PS51975"/>
    </source>
</evidence>
<dbReference type="EMBL" id="JACHOB010000001">
    <property type="protein sequence ID" value="MBB4658614.1"/>
    <property type="molecule type" value="Genomic_DNA"/>
</dbReference>
<evidence type="ECO:0000313" key="18">
    <source>
        <dbReference type="EMBL" id="MBB4658614.1"/>
    </source>
</evidence>
<keyword evidence="11 14" id="KW-0255">Endonuclease</keyword>
<evidence type="ECO:0000256" key="14">
    <source>
        <dbReference type="HAMAP-Rule" id="MF_00052"/>
    </source>
</evidence>
<keyword evidence="13 14" id="KW-0464">Manganese</keyword>
<dbReference type="GO" id="GO:0003723">
    <property type="term" value="F:RNA binding"/>
    <property type="evidence" value="ECO:0007669"/>
    <property type="project" value="UniProtKB-UniRule"/>
</dbReference>
<evidence type="ECO:0000256" key="4">
    <source>
        <dbReference type="ARBA" id="ARBA00004496"/>
    </source>
</evidence>
<comment type="cofactor">
    <cofactor evidence="2">
        <name>Mg(2+)</name>
        <dbReference type="ChEBI" id="CHEBI:18420"/>
    </cofactor>
</comment>
<dbReference type="PANTHER" id="PTHR10954:SF18">
    <property type="entry name" value="RIBONUCLEASE HII"/>
    <property type="match status" value="1"/>
</dbReference>
<comment type="catalytic activity">
    <reaction evidence="1 14 15 16">
        <text>Endonucleolytic cleavage to 5'-phosphomonoester.</text>
        <dbReference type="EC" id="3.1.26.4"/>
    </reaction>
</comment>
<dbReference type="Gene3D" id="3.30.420.10">
    <property type="entry name" value="Ribonuclease H-like superfamily/Ribonuclease H"/>
    <property type="match status" value="1"/>
</dbReference>
<dbReference type="InterPro" id="IPR001352">
    <property type="entry name" value="RNase_HII/HIII"/>
</dbReference>
<evidence type="ECO:0000256" key="9">
    <source>
        <dbReference type="ARBA" id="ARBA00022722"/>
    </source>
</evidence>
<dbReference type="InterPro" id="IPR024567">
    <property type="entry name" value="RNase_HII/HIII_dom"/>
</dbReference>
<proteinExistence type="inferred from homology"/>
<dbReference type="EC" id="3.1.26.4" evidence="6 14"/>
<keyword evidence="12 14" id="KW-0378">Hydrolase</keyword>
<organism evidence="18 19">
    <name type="scientific">Parvularcula dongshanensis</name>
    <dbReference type="NCBI Taxonomy" id="1173995"/>
    <lineage>
        <taxon>Bacteria</taxon>
        <taxon>Pseudomonadati</taxon>
        <taxon>Pseudomonadota</taxon>
        <taxon>Alphaproteobacteria</taxon>
        <taxon>Parvularculales</taxon>
        <taxon>Parvularculaceae</taxon>
        <taxon>Parvularcula</taxon>
    </lineage>
</organism>
<dbReference type="GO" id="GO:0006298">
    <property type="term" value="P:mismatch repair"/>
    <property type="evidence" value="ECO:0007669"/>
    <property type="project" value="TreeGrafter"/>
</dbReference>
<comment type="function">
    <text evidence="3 14 16">Endonuclease that specifically degrades the RNA of RNA-DNA hybrids.</text>
</comment>
<name>A0A840I325_9PROT</name>
<keyword evidence="19" id="KW-1185">Reference proteome</keyword>
<evidence type="ECO:0000256" key="12">
    <source>
        <dbReference type="ARBA" id="ARBA00022801"/>
    </source>
</evidence>
<dbReference type="PROSITE" id="PS51975">
    <property type="entry name" value="RNASE_H_2"/>
    <property type="match status" value="1"/>
</dbReference>
<evidence type="ECO:0000256" key="11">
    <source>
        <dbReference type="ARBA" id="ARBA00022759"/>
    </source>
</evidence>
<evidence type="ECO:0000256" key="13">
    <source>
        <dbReference type="ARBA" id="ARBA00023211"/>
    </source>
</evidence>